<gene>
    <name evidence="1" type="ORF">BDR25DRAFT_373449</name>
</gene>
<organism evidence="1 2">
    <name type="scientific">Lindgomyces ingoldianus</name>
    <dbReference type="NCBI Taxonomy" id="673940"/>
    <lineage>
        <taxon>Eukaryota</taxon>
        <taxon>Fungi</taxon>
        <taxon>Dikarya</taxon>
        <taxon>Ascomycota</taxon>
        <taxon>Pezizomycotina</taxon>
        <taxon>Dothideomycetes</taxon>
        <taxon>Pleosporomycetidae</taxon>
        <taxon>Pleosporales</taxon>
        <taxon>Lindgomycetaceae</taxon>
        <taxon>Lindgomyces</taxon>
    </lineage>
</organism>
<reference evidence="1" key="1">
    <citation type="journal article" date="2020" name="Stud. Mycol.">
        <title>101 Dothideomycetes genomes: a test case for predicting lifestyles and emergence of pathogens.</title>
        <authorList>
            <person name="Haridas S."/>
            <person name="Albert R."/>
            <person name="Binder M."/>
            <person name="Bloem J."/>
            <person name="Labutti K."/>
            <person name="Salamov A."/>
            <person name="Andreopoulos B."/>
            <person name="Baker S."/>
            <person name="Barry K."/>
            <person name="Bills G."/>
            <person name="Bluhm B."/>
            <person name="Cannon C."/>
            <person name="Castanera R."/>
            <person name="Culley D."/>
            <person name="Daum C."/>
            <person name="Ezra D."/>
            <person name="Gonzalez J."/>
            <person name="Henrissat B."/>
            <person name="Kuo A."/>
            <person name="Liang C."/>
            <person name="Lipzen A."/>
            <person name="Lutzoni F."/>
            <person name="Magnuson J."/>
            <person name="Mondo S."/>
            <person name="Nolan M."/>
            <person name="Ohm R."/>
            <person name="Pangilinan J."/>
            <person name="Park H.-J."/>
            <person name="Ramirez L."/>
            <person name="Alfaro M."/>
            <person name="Sun H."/>
            <person name="Tritt A."/>
            <person name="Yoshinaga Y."/>
            <person name="Zwiers L.-H."/>
            <person name="Turgeon B."/>
            <person name="Goodwin S."/>
            <person name="Spatafora J."/>
            <person name="Crous P."/>
            <person name="Grigoriev I."/>
        </authorList>
    </citation>
    <scope>NUCLEOTIDE SEQUENCE</scope>
    <source>
        <strain evidence="1">ATCC 200398</strain>
    </source>
</reference>
<keyword evidence="2" id="KW-1185">Reference proteome</keyword>
<comment type="caution">
    <text evidence="1">The sequence shown here is derived from an EMBL/GenBank/DDBJ whole genome shotgun (WGS) entry which is preliminary data.</text>
</comment>
<protein>
    <submittedName>
        <fullName evidence="1">Uncharacterized protein</fullName>
    </submittedName>
</protein>
<evidence type="ECO:0000313" key="2">
    <source>
        <dbReference type="Proteomes" id="UP000799755"/>
    </source>
</evidence>
<proteinExistence type="predicted"/>
<dbReference type="Proteomes" id="UP000799755">
    <property type="component" value="Unassembled WGS sequence"/>
</dbReference>
<evidence type="ECO:0000313" key="1">
    <source>
        <dbReference type="EMBL" id="KAF2468367.1"/>
    </source>
</evidence>
<dbReference type="EMBL" id="MU003516">
    <property type="protein sequence ID" value="KAF2468367.1"/>
    <property type="molecule type" value="Genomic_DNA"/>
</dbReference>
<sequence>MFSPSQVLPFLDIVTNEVVTEVRREDTTDDADTIAYNTKMAATEKAAFDANALSLGEQSDPSGFAAPPASKPIGKTKEQQDAIKEVTDFLKGEKGKGAALTMKTMVAAATPILVNFDELLTQPNLDKYNATLNTSPILNKTSTGTGAGTVTESWAHFDNLPAEADTTKGAVHMFPYNGSFYLSVGRSLWKKEPRPMTDTKRADAKNNWPKLFLDGWKKVGDKCLPADNLVTVATHAAGTTADAVPTFSLFVAGPDGRLKVFKGNDLVDNISFNDVKWKQLCYYAGKLFGIDTGSFSWNITVDSKDPTKVDIKDKTLQASTDGLSSNEQGLVALRNKKLWRQRVSLLLGSKTDLFKPLRIVAT</sequence>
<accession>A0ACB6QQK0</accession>
<name>A0ACB6QQK0_9PLEO</name>